<reference evidence="6 7" key="1">
    <citation type="journal article" date="2011" name="Stand. Genomic Sci.">
        <title>Complete genome sequence of Nitratifractor salsuginis type strain (E9I37-1).</title>
        <authorList>
            <person name="Anderson I."/>
            <person name="Sikorski J."/>
            <person name="Zeytun A."/>
            <person name="Nolan M."/>
            <person name="Lapidus A."/>
            <person name="Lucas S."/>
            <person name="Hammon N."/>
            <person name="Deshpande S."/>
            <person name="Cheng J.F."/>
            <person name="Tapia R."/>
            <person name="Han C."/>
            <person name="Goodwin L."/>
            <person name="Pitluck S."/>
            <person name="Liolios K."/>
            <person name="Pagani I."/>
            <person name="Ivanova N."/>
            <person name="Huntemann M."/>
            <person name="Mavromatis K."/>
            <person name="Ovchinikova G."/>
            <person name="Pati A."/>
            <person name="Chen A."/>
            <person name="Palaniappan K."/>
            <person name="Land M."/>
            <person name="Hauser L."/>
            <person name="Brambilla E.M."/>
            <person name="Ngatchou-Djao O.D."/>
            <person name="Rohde M."/>
            <person name="Tindall B.J."/>
            <person name="Goker M."/>
            <person name="Detter J.C."/>
            <person name="Woyke T."/>
            <person name="Bristow J."/>
            <person name="Eisen J.A."/>
            <person name="Markowitz V."/>
            <person name="Hugenholtz P."/>
            <person name="Klenk H.P."/>
            <person name="Kyrpides N.C."/>
        </authorList>
    </citation>
    <scope>NUCLEOTIDE SEQUENCE [LARGE SCALE GENOMIC DNA]</scope>
    <source>
        <strain evidence="7">DSM 16511 / JCM 12458 / E9I37-1</strain>
    </source>
</reference>
<reference evidence="7" key="2">
    <citation type="submission" date="2011-01" db="EMBL/GenBank/DDBJ databases">
        <title>The complete genome of Nitratifractor salsuginis DSM 16511.</title>
        <authorList>
            <consortium name="US DOE Joint Genome Institute (JGI-PGF)"/>
            <person name="Lucas S."/>
            <person name="Copeland A."/>
            <person name="Lapidus A."/>
            <person name="Bruce D."/>
            <person name="Goodwin L."/>
            <person name="Pitluck S."/>
            <person name="Kyrpides N."/>
            <person name="Mavromatis K."/>
            <person name="Ivanova N."/>
            <person name="Mikhailova N."/>
            <person name="Zeytun A."/>
            <person name="Detter J.C."/>
            <person name="Tapia R."/>
            <person name="Han C."/>
            <person name="Land M."/>
            <person name="Hauser L."/>
            <person name="Markowitz V."/>
            <person name="Cheng J.-F."/>
            <person name="Hugenholtz P."/>
            <person name="Woyke T."/>
            <person name="Wu D."/>
            <person name="Tindall B."/>
            <person name="Schuetze A."/>
            <person name="Brambilla E."/>
            <person name="Klenk H.-P."/>
            <person name="Eisen J.A."/>
        </authorList>
    </citation>
    <scope>NUCLEOTIDE SEQUENCE [LARGE SCALE GENOMIC DNA]</scope>
    <source>
        <strain evidence="7">DSM 16511 / JCM 12458 / E9I37-1</strain>
    </source>
</reference>
<evidence type="ECO:0000259" key="5">
    <source>
        <dbReference type="Pfam" id="PF05193"/>
    </source>
</evidence>
<comment type="similarity">
    <text evidence="2 3">Belongs to the peptidase M16 family.</text>
</comment>
<protein>
    <submittedName>
        <fullName evidence="6">Processing peptidase</fullName>
        <ecNumber evidence="6">3.4.24.64</ecNumber>
    </submittedName>
</protein>
<dbReference type="Pfam" id="PF05193">
    <property type="entry name" value="Peptidase_M16_C"/>
    <property type="match status" value="1"/>
</dbReference>
<comment type="cofactor">
    <cofactor evidence="1">
        <name>Zn(2+)</name>
        <dbReference type="ChEBI" id="CHEBI:29105"/>
    </cofactor>
</comment>
<dbReference type="HOGENOM" id="CLU_009902_1_1_7"/>
<dbReference type="GO" id="GO:0006508">
    <property type="term" value="P:proteolysis"/>
    <property type="evidence" value="ECO:0007669"/>
    <property type="project" value="InterPro"/>
</dbReference>
<dbReference type="Proteomes" id="UP000008633">
    <property type="component" value="Chromosome"/>
</dbReference>
<evidence type="ECO:0000256" key="3">
    <source>
        <dbReference type="RuleBase" id="RU004447"/>
    </source>
</evidence>
<dbReference type="EMBL" id="CP002452">
    <property type="protein sequence ID" value="ADV46180.1"/>
    <property type="molecule type" value="Genomic_DNA"/>
</dbReference>
<dbReference type="GO" id="GO:0004222">
    <property type="term" value="F:metalloendopeptidase activity"/>
    <property type="evidence" value="ECO:0007669"/>
    <property type="project" value="UniProtKB-EC"/>
</dbReference>
<dbReference type="InterPro" id="IPR001431">
    <property type="entry name" value="Pept_M16_Zn_BS"/>
</dbReference>
<dbReference type="PANTHER" id="PTHR11851">
    <property type="entry name" value="METALLOPROTEASE"/>
    <property type="match status" value="1"/>
</dbReference>
<evidence type="ECO:0000259" key="4">
    <source>
        <dbReference type="Pfam" id="PF00675"/>
    </source>
</evidence>
<evidence type="ECO:0000256" key="2">
    <source>
        <dbReference type="ARBA" id="ARBA00007261"/>
    </source>
</evidence>
<evidence type="ECO:0000313" key="7">
    <source>
        <dbReference type="Proteomes" id="UP000008633"/>
    </source>
</evidence>
<dbReference type="InterPro" id="IPR011765">
    <property type="entry name" value="Pept_M16_N"/>
</dbReference>
<evidence type="ECO:0000256" key="1">
    <source>
        <dbReference type="ARBA" id="ARBA00001947"/>
    </source>
</evidence>
<keyword evidence="7" id="KW-1185">Reference proteome</keyword>
<dbReference type="Gene3D" id="3.30.830.10">
    <property type="entry name" value="Metalloenzyme, LuxS/M16 peptidase-like"/>
    <property type="match status" value="2"/>
</dbReference>
<dbReference type="EC" id="3.4.24.64" evidence="6"/>
<sequence>MFTHFPKHLFTRGTTHTLLLTTALLWLFTGALMANSLPKYYHQTLDNGLEVYAIPLENGTGVITTDIFYKVGSRNEILGKTGIAHMLEHMNFKSTEHLKEGEFDKIVKAHGGVNNASTGFDYTHYFIKSSTQNMKMAMELYAELMAHLKLSDEEFQKERKVVAEERRWRTDNNPIGYLYFRLFNTHYVEHSYHWTPIGFMHDIQSWNIEDLREFHARFYRPDNAILIVAGDVNPDEVFKTAGETFGKISAPKESCHCSLITTNKPHEPAPDGAKRVILHKENNTAETIAIAYSIPDFRHKDQVVLSMISEILSSGKSGRLYQELVQKRSLATQVYGYNMELRDPGVFIFMAVANPGVKAEELEKAILEQIERIKKEGVTEEELRKIRLNTKVDFIHELESSSSTATLFGSYLARGDLKPLLEYEEDLDKITPEMVKEVARKYFDNSTSTTIILRSNSK</sequence>
<evidence type="ECO:0000313" key="6">
    <source>
        <dbReference type="EMBL" id="ADV46180.1"/>
    </source>
</evidence>
<dbReference type="PROSITE" id="PS00143">
    <property type="entry name" value="INSULINASE"/>
    <property type="match status" value="1"/>
</dbReference>
<keyword evidence="6" id="KW-0378">Hydrolase</keyword>
<dbReference type="InterPro" id="IPR007863">
    <property type="entry name" value="Peptidase_M16_C"/>
</dbReference>
<feature type="domain" description="Peptidase M16 N-terminal" evidence="4">
    <location>
        <begin position="67"/>
        <end position="167"/>
    </location>
</feature>
<name>E6X336_NITSE</name>
<gene>
    <name evidence="6" type="ordered locus">Nitsa_0920</name>
</gene>
<dbReference type="KEGG" id="nsa:Nitsa_0920"/>
<feature type="domain" description="Peptidase M16 C-terminal" evidence="5">
    <location>
        <begin position="206"/>
        <end position="387"/>
    </location>
</feature>
<dbReference type="Pfam" id="PF00675">
    <property type="entry name" value="Peptidase_M16"/>
    <property type="match status" value="1"/>
</dbReference>
<proteinExistence type="inferred from homology"/>
<dbReference type="InterPro" id="IPR011249">
    <property type="entry name" value="Metalloenz_LuxS/M16"/>
</dbReference>
<dbReference type="GO" id="GO:0046872">
    <property type="term" value="F:metal ion binding"/>
    <property type="evidence" value="ECO:0007669"/>
    <property type="project" value="InterPro"/>
</dbReference>
<dbReference type="PANTHER" id="PTHR11851:SF49">
    <property type="entry name" value="MITOCHONDRIAL-PROCESSING PEPTIDASE SUBUNIT ALPHA"/>
    <property type="match status" value="1"/>
</dbReference>
<dbReference type="SUPFAM" id="SSF63411">
    <property type="entry name" value="LuxS/MPP-like metallohydrolase"/>
    <property type="match status" value="2"/>
</dbReference>
<accession>E6X336</accession>
<dbReference type="InterPro" id="IPR050361">
    <property type="entry name" value="MPP/UQCRC_Complex"/>
</dbReference>
<organism evidence="6 7">
    <name type="scientific">Nitratifractor salsuginis (strain DSM 16511 / JCM 12458 / E9I37-1)</name>
    <dbReference type="NCBI Taxonomy" id="749222"/>
    <lineage>
        <taxon>Bacteria</taxon>
        <taxon>Pseudomonadati</taxon>
        <taxon>Campylobacterota</taxon>
        <taxon>Epsilonproteobacteria</taxon>
        <taxon>Campylobacterales</taxon>
        <taxon>Sulfurovaceae</taxon>
        <taxon>Nitratifractor</taxon>
    </lineage>
</organism>
<dbReference type="STRING" id="749222.Nitsa_0920"/>
<dbReference type="AlphaFoldDB" id="E6X336"/>
<dbReference type="eggNOG" id="COG0612">
    <property type="taxonomic scope" value="Bacteria"/>
</dbReference>